<name>A0A1B6DF28_9HEMI</name>
<organism evidence="1">
    <name type="scientific">Clastoptera arizonana</name>
    <name type="common">Arizona spittle bug</name>
    <dbReference type="NCBI Taxonomy" id="38151"/>
    <lineage>
        <taxon>Eukaryota</taxon>
        <taxon>Metazoa</taxon>
        <taxon>Ecdysozoa</taxon>
        <taxon>Arthropoda</taxon>
        <taxon>Hexapoda</taxon>
        <taxon>Insecta</taxon>
        <taxon>Pterygota</taxon>
        <taxon>Neoptera</taxon>
        <taxon>Paraneoptera</taxon>
        <taxon>Hemiptera</taxon>
        <taxon>Auchenorrhyncha</taxon>
        <taxon>Cercopoidea</taxon>
        <taxon>Clastopteridae</taxon>
        <taxon>Clastoptera</taxon>
    </lineage>
</organism>
<accession>A0A1B6DF28</accession>
<protein>
    <submittedName>
        <fullName evidence="1">Uncharacterized protein</fullName>
    </submittedName>
</protein>
<gene>
    <name evidence="1" type="ORF">g.2522</name>
</gene>
<evidence type="ECO:0000313" key="1">
    <source>
        <dbReference type="EMBL" id="JAS24256.1"/>
    </source>
</evidence>
<dbReference type="AlphaFoldDB" id="A0A1B6DF28"/>
<proteinExistence type="predicted"/>
<reference evidence="1" key="1">
    <citation type="submission" date="2015-12" db="EMBL/GenBank/DDBJ databases">
        <title>De novo transcriptome assembly of four potential Pierce s Disease insect vectors from Arizona vineyards.</title>
        <authorList>
            <person name="Tassone E.E."/>
        </authorList>
    </citation>
    <scope>NUCLEOTIDE SEQUENCE</scope>
</reference>
<sequence>MLKYCCYNDNERPYDIKMVKLFLLLIGIATLRLNSISSGTTEPSTIYFRLRALNRNLLRNREKMMLLQDVLCKENFDMEQYRILWFQFRLSYYKLMYCEKSLKSVFNYKRHARKFDIFNNITYAYKILYYLHTRVLQDRCEKLNNYCSLIDIVREMWGLDDVFSYDNADDIAEPGDSVAAILLKYLSRCKCD</sequence>
<dbReference type="EMBL" id="GEDC01013042">
    <property type="protein sequence ID" value="JAS24256.1"/>
    <property type="molecule type" value="Transcribed_RNA"/>
</dbReference>